<evidence type="ECO:0000256" key="1">
    <source>
        <dbReference type="SAM" id="Phobius"/>
    </source>
</evidence>
<comment type="caution">
    <text evidence="2">The sequence shown here is derived from an EMBL/GenBank/DDBJ whole genome shotgun (WGS) entry which is preliminary data.</text>
</comment>
<dbReference type="EMBL" id="JAZDRP010000008">
    <property type="protein sequence ID" value="MEE2527107.1"/>
    <property type="molecule type" value="Genomic_DNA"/>
</dbReference>
<proteinExistence type="predicted"/>
<organism evidence="2 3">
    <name type="scientific">Hyphobacterium lacteum</name>
    <dbReference type="NCBI Taxonomy" id="3116575"/>
    <lineage>
        <taxon>Bacteria</taxon>
        <taxon>Pseudomonadati</taxon>
        <taxon>Pseudomonadota</taxon>
        <taxon>Alphaproteobacteria</taxon>
        <taxon>Maricaulales</taxon>
        <taxon>Maricaulaceae</taxon>
        <taxon>Hyphobacterium</taxon>
    </lineage>
</organism>
<feature type="transmembrane region" description="Helical" evidence="1">
    <location>
        <begin position="43"/>
        <end position="60"/>
    </location>
</feature>
<gene>
    <name evidence="2" type="ORF">V0U79_12075</name>
</gene>
<keyword evidence="1" id="KW-0472">Membrane</keyword>
<keyword evidence="3" id="KW-1185">Reference proteome</keyword>
<dbReference type="Proteomes" id="UP001354971">
    <property type="component" value="Unassembled WGS sequence"/>
</dbReference>
<keyword evidence="1" id="KW-1133">Transmembrane helix</keyword>
<evidence type="ECO:0000313" key="3">
    <source>
        <dbReference type="Proteomes" id="UP001354971"/>
    </source>
</evidence>
<reference evidence="2 3" key="1">
    <citation type="submission" date="2024-01" db="EMBL/GenBank/DDBJ databases">
        <title>Hyphobacterium bacterium isolated from marine sediment.</title>
        <authorList>
            <person name="Zhao S."/>
        </authorList>
    </citation>
    <scope>NUCLEOTIDE SEQUENCE [LARGE SCALE GENOMIC DNA]</scope>
    <source>
        <strain evidence="3">HN65</strain>
    </source>
</reference>
<accession>A0ABU7LT83</accession>
<dbReference type="RefSeq" id="WP_330199771.1">
    <property type="nucleotide sequence ID" value="NZ_JAZDRP010000008.1"/>
</dbReference>
<keyword evidence="1" id="KW-0812">Transmembrane</keyword>
<name>A0ABU7LT83_9PROT</name>
<evidence type="ECO:0000313" key="2">
    <source>
        <dbReference type="EMBL" id="MEE2527107.1"/>
    </source>
</evidence>
<feature type="transmembrane region" description="Helical" evidence="1">
    <location>
        <begin position="16"/>
        <end position="37"/>
    </location>
</feature>
<sequence length="64" mass="6605">MTRNEPPFSAPRALHLIRLIPGPILAAIAGFAAMKAIGITGPWPELAGAIAGGYVLGVIARRSN</sequence>
<protein>
    <submittedName>
        <fullName evidence="2">Uncharacterized protein</fullName>
    </submittedName>
</protein>